<reference evidence="1" key="1">
    <citation type="submission" date="2023-06" db="EMBL/GenBank/DDBJ databases">
        <authorList>
            <consortium name="Lawrence Berkeley National Laboratory"/>
            <person name="Ahrendt S."/>
            <person name="Sahu N."/>
            <person name="Indic B."/>
            <person name="Wong-Bajracharya J."/>
            <person name="Merenyi Z."/>
            <person name="Ke H.-M."/>
            <person name="Monk M."/>
            <person name="Kocsube S."/>
            <person name="Drula E."/>
            <person name="Lipzen A."/>
            <person name="Balint B."/>
            <person name="Henrissat B."/>
            <person name="Andreopoulos B."/>
            <person name="Martin F.M."/>
            <person name="Harder C.B."/>
            <person name="Rigling D."/>
            <person name="Ford K.L."/>
            <person name="Foster G.D."/>
            <person name="Pangilinan J."/>
            <person name="Papanicolaou A."/>
            <person name="Barry K."/>
            <person name="LaButti K."/>
            <person name="Viragh M."/>
            <person name="Koriabine M."/>
            <person name="Yan M."/>
            <person name="Riley R."/>
            <person name="Champramary S."/>
            <person name="Plett K.L."/>
            <person name="Tsai I.J."/>
            <person name="Slot J."/>
            <person name="Sipos G."/>
            <person name="Plett J."/>
            <person name="Nagy L.G."/>
            <person name="Grigoriev I.V."/>
        </authorList>
    </citation>
    <scope>NUCLEOTIDE SEQUENCE</scope>
    <source>
        <strain evidence="1">HWK02</strain>
    </source>
</reference>
<sequence length="51" mass="5946">ALNIVIRMEPSLNHKFRSIQPTFNRLLVNIKIDTGEMFKAGPLMERCLEFI</sequence>
<feature type="non-terminal residue" evidence="1">
    <location>
        <position position="1"/>
    </location>
</feature>
<keyword evidence="2" id="KW-1185">Reference proteome</keyword>
<organism evidence="1 2">
    <name type="scientific">Armillaria luteobubalina</name>
    <dbReference type="NCBI Taxonomy" id="153913"/>
    <lineage>
        <taxon>Eukaryota</taxon>
        <taxon>Fungi</taxon>
        <taxon>Dikarya</taxon>
        <taxon>Basidiomycota</taxon>
        <taxon>Agaricomycotina</taxon>
        <taxon>Agaricomycetes</taxon>
        <taxon>Agaricomycetidae</taxon>
        <taxon>Agaricales</taxon>
        <taxon>Marasmiineae</taxon>
        <taxon>Physalacriaceae</taxon>
        <taxon>Armillaria</taxon>
    </lineage>
</organism>
<feature type="non-terminal residue" evidence="1">
    <location>
        <position position="51"/>
    </location>
</feature>
<dbReference type="EMBL" id="JAUEPU010000015">
    <property type="protein sequence ID" value="KAK0496329.1"/>
    <property type="molecule type" value="Genomic_DNA"/>
</dbReference>
<comment type="caution">
    <text evidence="1">The sequence shown here is derived from an EMBL/GenBank/DDBJ whole genome shotgun (WGS) entry which is preliminary data.</text>
</comment>
<dbReference type="AlphaFoldDB" id="A0AA39Q5T6"/>
<proteinExistence type="predicted"/>
<name>A0AA39Q5T6_9AGAR</name>
<accession>A0AA39Q5T6</accession>
<evidence type="ECO:0000313" key="1">
    <source>
        <dbReference type="EMBL" id="KAK0496329.1"/>
    </source>
</evidence>
<gene>
    <name evidence="1" type="ORF">EDD18DRAFT_1024490</name>
</gene>
<evidence type="ECO:0000313" key="2">
    <source>
        <dbReference type="Proteomes" id="UP001175228"/>
    </source>
</evidence>
<dbReference type="Proteomes" id="UP001175228">
    <property type="component" value="Unassembled WGS sequence"/>
</dbReference>
<protein>
    <submittedName>
        <fullName evidence="1">Uncharacterized protein</fullName>
    </submittedName>
</protein>